<evidence type="ECO:0000313" key="5">
    <source>
        <dbReference type="EMBL" id="QHT26717.1"/>
    </source>
</evidence>
<dbReference type="SUPFAM" id="SSF48019">
    <property type="entry name" value="post-AAA+ oligomerization domain-like"/>
    <property type="match status" value="1"/>
</dbReference>
<dbReference type="EMBL" id="MN739801">
    <property type="protein sequence ID" value="QHT26717.1"/>
    <property type="molecule type" value="Genomic_DNA"/>
</dbReference>
<evidence type="ECO:0000256" key="1">
    <source>
        <dbReference type="ARBA" id="ARBA00022705"/>
    </source>
</evidence>
<dbReference type="InterPro" id="IPR008921">
    <property type="entry name" value="DNA_pol3_clamp-load_cplx_C"/>
</dbReference>
<dbReference type="SMART" id="SM00382">
    <property type="entry name" value="AAA"/>
    <property type="match status" value="1"/>
</dbReference>
<evidence type="ECO:0000256" key="2">
    <source>
        <dbReference type="ARBA" id="ARBA00022741"/>
    </source>
</evidence>
<keyword evidence="3" id="KW-0067">ATP-binding</keyword>
<dbReference type="Gene3D" id="1.20.272.10">
    <property type="match status" value="1"/>
</dbReference>
<dbReference type="GO" id="GO:0003689">
    <property type="term" value="F:DNA clamp loader activity"/>
    <property type="evidence" value="ECO:0007669"/>
    <property type="project" value="TreeGrafter"/>
</dbReference>
<evidence type="ECO:0000259" key="4">
    <source>
        <dbReference type="SMART" id="SM00382"/>
    </source>
</evidence>
<dbReference type="CDD" id="cd00009">
    <property type="entry name" value="AAA"/>
    <property type="match status" value="1"/>
</dbReference>
<dbReference type="InterPro" id="IPR003959">
    <property type="entry name" value="ATPase_AAA_core"/>
</dbReference>
<dbReference type="AlphaFoldDB" id="A0A6C0EC19"/>
<organism evidence="5">
    <name type="scientific">viral metagenome</name>
    <dbReference type="NCBI Taxonomy" id="1070528"/>
    <lineage>
        <taxon>unclassified sequences</taxon>
        <taxon>metagenomes</taxon>
        <taxon>organismal metagenomes</taxon>
    </lineage>
</organism>
<dbReference type="Pfam" id="PF21960">
    <property type="entry name" value="RCF1-5-like_lid"/>
    <property type="match status" value="1"/>
</dbReference>
<dbReference type="GO" id="GO:0003677">
    <property type="term" value="F:DNA binding"/>
    <property type="evidence" value="ECO:0007669"/>
    <property type="project" value="InterPro"/>
</dbReference>
<accession>A0A6C0EC19</accession>
<dbReference type="GO" id="GO:0006261">
    <property type="term" value="P:DNA-templated DNA replication"/>
    <property type="evidence" value="ECO:0007669"/>
    <property type="project" value="TreeGrafter"/>
</dbReference>
<name>A0A6C0EC19_9ZZZZ</name>
<dbReference type="PANTHER" id="PTHR11669">
    <property type="entry name" value="REPLICATION FACTOR C / DNA POLYMERASE III GAMMA-TAU SUBUNIT"/>
    <property type="match status" value="1"/>
</dbReference>
<dbReference type="Pfam" id="PF00004">
    <property type="entry name" value="AAA"/>
    <property type="match status" value="1"/>
</dbReference>
<dbReference type="InterPro" id="IPR047854">
    <property type="entry name" value="RFC_lid"/>
</dbReference>
<protein>
    <recommendedName>
        <fullName evidence="4">AAA+ ATPase domain-containing protein</fullName>
    </recommendedName>
</protein>
<dbReference type="InterPro" id="IPR027417">
    <property type="entry name" value="P-loop_NTPase"/>
</dbReference>
<dbReference type="FunFam" id="3.40.50.300:FF:000952">
    <property type="entry name" value="Replication factor C subunit 2"/>
    <property type="match status" value="1"/>
</dbReference>
<dbReference type="Pfam" id="PF08542">
    <property type="entry name" value="Rep_fac_C"/>
    <property type="match status" value="1"/>
</dbReference>
<dbReference type="SUPFAM" id="SSF52540">
    <property type="entry name" value="P-loop containing nucleoside triphosphate hydrolases"/>
    <property type="match status" value="1"/>
</dbReference>
<reference evidence="5" key="1">
    <citation type="journal article" date="2020" name="Nature">
        <title>Giant virus diversity and host interactions through global metagenomics.</title>
        <authorList>
            <person name="Schulz F."/>
            <person name="Roux S."/>
            <person name="Paez-Espino D."/>
            <person name="Jungbluth S."/>
            <person name="Walsh D.A."/>
            <person name="Denef V.J."/>
            <person name="McMahon K.D."/>
            <person name="Konstantinidis K.T."/>
            <person name="Eloe-Fadrosh E.A."/>
            <person name="Kyrpides N.C."/>
            <person name="Woyke T."/>
        </authorList>
    </citation>
    <scope>NUCLEOTIDE SEQUENCE</scope>
    <source>
        <strain evidence="5">GVMAG-M-3300023179-2</strain>
    </source>
</reference>
<feature type="domain" description="AAA+ ATPase" evidence="4">
    <location>
        <begin position="57"/>
        <end position="187"/>
    </location>
</feature>
<dbReference type="Gene3D" id="3.40.50.300">
    <property type="entry name" value="P-loop containing nucleotide triphosphate hydrolases"/>
    <property type="match status" value="1"/>
</dbReference>
<dbReference type="PANTHER" id="PTHR11669:SF9">
    <property type="entry name" value="REPLICATION FACTOR C SUBUNIT 5"/>
    <property type="match status" value="1"/>
</dbReference>
<keyword evidence="2" id="KW-0547">Nucleotide-binding</keyword>
<dbReference type="GO" id="GO:0005524">
    <property type="term" value="F:ATP binding"/>
    <property type="evidence" value="ECO:0007669"/>
    <property type="project" value="UniProtKB-KW"/>
</dbReference>
<dbReference type="GO" id="GO:0016887">
    <property type="term" value="F:ATP hydrolysis activity"/>
    <property type="evidence" value="ECO:0007669"/>
    <property type="project" value="InterPro"/>
</dbReference>
<dbReference type="Gene3D" id="1.10.8.60">
    <property type="match status" value="1"/>
</dbReference>
<dbReference type="GO" id="GO:0005634">
    <property type="term" value="C:nucleus"/>
    <property type="evidence" value="ECO:0007669"/>
    <property type="project" value="TreeGrafter"/>
</dbReference>
<proteinExistence type="predicted"/>
<sequence length="342" mass="39476">MKSNLDIKNYGESKYISNEFDNEYLPWVEKYRPSNIDEIISHDQNIETIKQLLSHESLPHLLFYGFPGTGKTSTIMALAKQIYGDNIKLMVMKLDASDDRGINSVREDIKGFAEKSNMFIKGVRLIILDEVDSMTFDAQFALRRIIEKYSSFIRFCLICNYENKIISAIRSRCANFRFSNIEIKFIHKKLKQIAIAENITIDDNIINTIAYLSKGDLRKAINLFQSIMMQTTEVTSELCHEITGTPNKIELTQILNTLLDRNHNFDKSYGIIKNLFMLKGYSLSILLKELILLIIEDSNNLNKSLSYISEISDLENMIAKSTFSDIYISFFVGIFKKKIEQE</sequence>
<evidence type="ECO:0000256" key="3">
    <source>
        <dbReference type="ARBA" id="ARBA00022840"/>
    </source>
</evidence>
<keyword evidence="1" id="KW-0235">DNA replication</keyword>
<dbReference type="GO" id="GO:0006281">
    <property type="term" value="P:DNA repair"/>
    <property type="evidence" value="ECO:0007669"/>
    <property type="project" value="TreeGrafter"/>
</dbReference>
<dbReference type="InterPro" id="IPR003593">
    <property type="entry name" value="AAA+_ATPase"/>
</dbReference>
<dbReference type="InterPro" id="IPR013748">
    <property type="entry name" value="Rep_factorC_C"/>
</dbReference>
<dbReference type="CDD" id="cd18140">
    <property type="entry name" value="HLD_clamp_RFC"/>
    <property type="match status" value="1"/>
</dbReference>
<dbReference type="InterPro" id="IPR050238">
    <property type="entry name" value="DNA_Rep/Repair_Clamp_Loader"/>
</dbReference>
<dbReference type="GO" id="GO:0005663">
    <property type="term" value="C:DNA replication factor C complex"/>
    <property type="evidence" value="ECO:0007669"/>
    <property type="project" value="TreeGrafter"/>
</dbReference>